<dbReference type="Proteomes" id="UP000789570">
    <property type="component" value="Unassembled WGS sequence"/>
</dbReference>
<gene>
    <name evidence="1" type="ORF">FCALED_LOCUS14741</name>
</gene>
<accession>A0A9N9IBJ6</accession>
<organism evidence="1 2">
    <name type="scientific">Funneliformis caledonium</name>
    <dbReference type="NCBI Taxonomy" id="1117310"/>
    <lineage>
        <taxon>Eukaryota</taxon>
        <taxon>Fungi</taxon>
        <taxon>Fungi incertae sedis</taxon>
        <taxon>Mucoromycota</taxon>
        <taxon>Glomeromycotina</taxon>
        <taxon>Glomeromycetes</taxon>
        <taxon>Glomerales</taxon>
        <taxon>Glomeraceae</taxon>
        <taxon>Funneliformis</taxon>
    </lineage>
</organism>
<feature type="non-terminal residue" evidence="1">
    <location>
        <position position="1"/>
    </location>
</feature>
<dbReference type="AlphaFoldDB" id="A0A9N9IBJ6"/>
<name>A0A9N9IBJ6_9GLOM</name>
<protein>
    <submittedName>
        <fullName evidence="1">1993_t:CDS:1</fullName>
    </submittedName>
</protein>
<dbReference type="EMBL" id="CAJVPQ010011409">
    <property type="protein sequence ID" value="CAG8727072.1"/>
    <property type="molecule type" value="Genomic_DNA"/>
</dbReference>
<comment type="caution">
    <text evidence="1">The sequence shown here is derived from an EMBL/GenBank/DDBJ whole genome shotgun (WGS) entry which is preliminary data.</text>
</comment>
<proteinExistence type="predicted"/>
<keyword evidence="2" id="KW-1185">Reference proteome</keyword>
<evidence type="ECO:0000313" key="1">
    <source>
        <dbReference type="EMBL" id="CAG8727072.1"/>
    </source>
</evidence>
<evidence type="ECO:0000313" key="2">
    <source>
        <dbReference type="Proteomes" id="UP000789570"/>
    </source>
</evidence>
<sequence>DILNNTAKDISTSFLTKRTSYETFMIKPKEKVEVQVKKVSVKNKKQKDANVSTRKVISQYKSSILALKEHINIEY</sequence>
<reference evidence="1" key="1">
    <citation type="submission" date="2021-06" db="EMBL/GenBank/DDBJ databases">
        <authorList>
            <person name="Kallberg Y."/>
            <person name="Tangrot J."/>
            <person name="Rosling A."/>
        </authorList>
    </citation>
    <scope>NUCLEOTIDE SEQUENCE</scope>
    <source>
        <strain evidence="1">UK204</strain>
    </source>
</reference>